<dbReference type="Proteomes" id="UP001596472">
    <property type="component" value="Unassembled WGS sequence"/>
</dbReference>
<reference evidence="2" key="1">
    <citation type="journal article" date="2019" name="Int. J. Syst. Evol. Microbiol.">
        <title>The Global Catalogue of Microorganisms (GCM) 10K type strain sequencing project: providing services to taxonomists for standard genome sequencing and annotation.</title>
        <authorList>
            <consortium name="The Broad Institute Genomics Platform"/>
            <consortium name="The Broad Institute Genome Sequencing Center for Infectious Disease"/>
            <person name="Wu L."/>
            <person name="Ma J."/>
        </authorList>
    </citation>
    <scope>NUCLEOTIDE SEQUENCE [LARGE SCALE GENOMIC DNA]</scope>
    <source>
        <strain evidence="2">CGMCC 4.1467</strain>
    </source>
</reference>
<dbReference type="EMBL" id="JBHTBS010000003">
    <property type="protein sequence ID" value="MFC7336976.1"/>
    <property type="molecule type" value="Genomic_DNA"/>
</dbReference>
<dbReference type="RefSeq" id="WP_379710852.1">
    <property type="nucleotide sequence ID" value="NZ_JBHTBS010000003.1"/>
</dbReference>
<protein>
    <submittedName>
        <fullName evidence="1">Uncharacterized protein</fullName>
    </submittedName>
</protein>
<name>A0ABW2L3P0_9BACT</name>
<proteinExistence type="predicted"/>
<gene>
    <name evidence="1" type="ORF">ACFQY0_07285</name>
</gene>
<sequence length="147" mass="17180">MNRRVRLLLTLLLLCLGFAMWQWMRPYDWNPDPQARAKVSFVSIERDESFYWLDIHLKITDPRGHDLEKPVRLVLADGRELEPADTKLEGSALQSIEGVSFRFWLDSENVMGPLRLKLNDGTLLIRQKPEPPQLAPDDVQFHQSNNW</sequence>
<organism evidence="1 2">
    <name type="scientific">Haloferula chungangensis</name>
    <dbReference type="NCBI Taxonomy" id="1048331"/>
    <lineage>
        <taxon>Bacteria</taxon>
        <taxon>Pseudomonadati</taxon>
        <taxon>Verrucomicrobiota</taxon>
        <taxon>Verrucomicrobiia</taxon>
        <taxon>Verrucomicrobiales</taxon>
        <taxon>Verrucomicrobiaceae</taxon>
        <taxon>Haloferula</taxon>
    </lineage>
</organism>
<evidence type="ECO:0000313" key="2">
    <source>
        <dbReference type="Proteomes" id="UP001596472"/>
    </source>
</evidence>
<comment type="caution">
    <text evidence="1">The sequence shown here is derived from an EMBL/GenBank/DDBJ whole genome shotgun (WGS) entry which is preliminary data.</text>
</comment>
<accession>A0ABW2L3P0</accession>
<evidence type="ECO:0000313" key="1">
    <source>
        <dbReference type="EMBL" id="MFC7336976.1"/>
    </source>
</evidence>
<keyword evidence="2" id="KW-1185">Reference proteome</keyword>